<organism evidence="11 12">
    <name type="scientific">Botryobasidium botryosum (strain FD-172 SS1)</name>
    <dbReference type="NCBI Taxonomy" id="930990"/>
    <lineage>
        <taxon>Eukaryota</taxon>
        <taxon>Fungi</taxon>
        <taxon>Dikarya</taxon>
        <taxon>Basidiomycota</taxon>
        <taxon>Agaricomycotina</taxon>
        <taxon>Agaricomycetes</taxon>
        <taxon>Cantharellales</taxon>
        <taxon>Botryobasidiaceae</taxon>
        <taxon>Botryobasidium</taxon>
    </lineage>
</organism>
<evidence type="ECO:0008006" key="13">
    <source>
        <dbReference type="Google" id="ProtNLM"/>
    </source>
</evidence>
<name>A0A067LZR7_BOTB1</name>
<reference evidence="12" key="1">
    <citation type="journal article" date="2014" name="Proc. Natl. Acad. Sci. U.S.A.">
        <title>Extensive sampling of basidiomycete genomes demonstrates inadequacy of the white-rot/brown-rot paradigm for wood decay fungi.</title>
        <authorList>
            <person name="Riley R."/>
            <person name="Salamov A.A."/>
            <person name="Brown D.W."/>
            <person name="Nagy L.G."/>
            <person name="Floudas D."/>
            <person name="Held B.W."/>
            <person name="Levasseur A."/>
            <person name="Lombard V."/>
            <person name="Morin E."/>
            <person name="Otillar R."/>
            <person name="Lindquist E.A."/>
            <person name="Sun H."/>
            <person name="LaButti K.M."/>
            <person name="Schmutz J."/>
            <person name="Jabbour D."/>
            <person name="Luo H."/>
            <person name="Baker S.E."/>
            <person name="Pisabarro A.G."/>
            <person name="Walton J.D."/>
            <person name="Blanchette R.A."/>
            <person name="Henrissat B."/>
            <person name="Martin F."/>
            <person name="Cullen D."/>
            <person name="Hibbett D.S."/>
            <person name="Grigoriev I.V."/>
        </authorList>
    </citation>
    <scope>NUCLEOTIDE SEQUENCE [LARGE SCALE GENOMIC DNA]</scope>
    <source>
        <strain evidence="12">FD-172 SS1</strain>
    </source>
</reference>
<evidence type="ECO:0000256" key="4">
    <source>
        <dbReference type="ARBA" id="ARBA00022617"/>
    </source>
</evidence>
<gene>
    <name evidence="11" type="ORF">BOTBODRAFT_38429</name>
</gene>
<keyword evidence="5 9" id="KW-0479">Metal-binding</keyword>
<dbReference type="PRINTS" id="PR00463">
    <property type="entry name" value="EP450I"/>
</dbReference>
<dbReference type="InterPro" id="IPR036396">
    <property type="entry name" value="Cyt_P450_sf"/>
</dbReference>
<evidence type="ECO:0000256" key="2">
    <source>
        <dbReference type="ARBA" id="ARBA00005179"/>
    </source>
</evidence>
<dbReference type="InterPro" id="IPR050121">
    <property type="entry name" value="Cytochrome_P450_monoxygenase"/>
</dbReference>
<comment type="similarity">
    <text evidence="3">Belongs to the cytochrome P450 family.</text>
</comment>
<accession>A0A067LZR7</accession>
<dbReference type="SUPFAM" id="SSF48264">
    <property type="entry name" value="Cytochrome P450"/>
    <property type="match status" value="1"/>
</dbReference>
<proteinExistence type="inferred from homology"/>
<keyword evidence="10" id="KW-0472">Membrane</keyword>
<comment type="pathway">
    <text evidence="2">Secondary metabolite biosynthesis.</text>
</comment>
<evidence type="ECO:0000256" key="3">
    <source>
        <dbReference type="ARBA" id="ARBA00010617"/>
    </source>
</evidence>
<sequence>MSSAPHFLQSISPSTIVWILLGLYVVRLLFKAASKPLSSGLRHIPGPENPSTIWGHIKMLTLSDEPTRVHEGWIKKYGHVTQNRTAFGGYRLMTTDTRAVSHILSHAYDFPKPDELRNRLGDMVGRGLLFAEGDVHKRQRRVMNPSFGPAQIRNLTPIFLEKSQELRDVWLDKIAKGNGVHQTDVMTWLSRATLDIIGLAGFDYEFSALTENSKAKGLVDSTFPDPALQFSYPNLLRHMFPILKVMSSTTESETKNREDHLLMAQIGRELVQLKKKELIADAGNGGAVDKSSVKSRDLLSLLIKANMASDIPASQKMSDEEVMAQISTFLIAGHETTASSTTWALFELSQHPEVQAKLRAELTSVSGDNLTMEELMALPYLDAVVKEALRFRPVVIGSGRLAAKDTLVPLSKPYRDTNGVLRHEIPMKAGDPVFIPIALLNKSKEIWGEDADQFNPDRWNSVPKGSSEIPSVFSHLATFLAGPRACIGHRFAVVEMKALLFMLVRDISFDLAVPAKDIQGRTSIVTRPVVVSQIEKGYQLPMILRAAQEQ</sequence>
<dbReference type="AlphaFoldDB" id="A0A067LZR7"/>
<dbReference type="EMBL" id="KL198099">
    <property type="protein sequence ID" value="KDQ07870.1"/>
    <property type="molecule type" value="Genomic_DNA"/>
</dbReference>
<feature type="binding site" description="axial binding residue" evidence="9">
    <location>
        <position position="486"/>
    </location>
    <ligand>
        <name>heme</name>
        <dbReference type="ChEBI" id="CHEBI:30413"/>
    </ligand>
    <ligandPart>
        <name>Fe</name>
        <dbReference type="ChEBI" id="CHEBI:18248"/>
    </ligandPart>
</feature>
<dbReference type="OrthoDB" id="1470350at2759"/>
<evidence type="ECO:0000256" key="5">
    <source>
        <dbReference type="ARBA" id="ARBA00022723"/>
    </source>
</evidence>
<evidence type="ECO:0000256" key="10">
    <source>
        <dbReference type="SAM" id="Phobius"/>
    </source>
</evidence>
<dbReference type="GO" id="GO:0016705">
    <property type="term" value="F:oxidoreductase activity, acting on paired donors, with incorporation or reduction of molecular oxygen"/>
    <property type="evidence" value="ECO:0007669"/>
    <property type="project" value="InterPro"/>
</dbReference>
<dbReference type="PANTHER" id="PTHR24305:SF166">
    <property type="entry name" value="CYTOCHROME P450 12A4, MITOCHONDRIAL-RELATED"/>
    <property type="match status" value="1"/>
</dbReference>
<dbReference type="Gene3D" id="1.10.630.10">
    <property type="entry name" value="Cytochrome P450"/>
    <property type="match status" value="1"/>
</dbReference>
<keyword evidence="7 9" id="KW-0408">Iron</keyword>
<keyword evidence="10" id="KW-1133">Transmembrane helix</keyword>
<evidence type="ECO:0000313" key="12">
    <source>
        <dbReference type="Proteomes" id="UP000027195"/>
    </source>
</evidence>
<keyword evidence="6" id="KW-0560">Oxidoreductase</keyword>
<dbReference type="PANTHER" id="PTHR24305">
    <property type="entry name" value="CYTOCHROME P450"/>
    <property type="match status" value="1"/>
</dbReference>
<evidence type="ECO:0000313" key="11">
    <source>
        <dbReference type="EMBL" id="KDQ07870.1"/>
    </source>
</evidence>
<dbReference type="CDD" id="cd11069">
    <property type="entry name" value="CYP_FUM15-like"/>
    <property type="match status" value="1"/>
</dbReference>
<keyword evidence="4 9" id="KW-0349">Heme</keyword>
<keyword evidence="10" id="KW-0812">Transmembrane</keyword>
<dbReference type="STRING" id="930990.A0A067LZR7"/>
<dbReference type="GO" id="GO:0020037">
    <property type="term" value="F:heme binding"/>
    <property type="evidence" value="ECO:0007669"/>
    <property type="project" value="InterPro"/>
</dbReference>
<dbReference type="InParanoid" id="A0A067LZR7"/>
<keyword evidence="12" id="KW-1185">Reference proteome</keyword>
<dbReference type="Pfam" id="PF00067">
    <property type="entry name" value="p450"/>
    <property type="match status" value="1"/>
</dbReference>
<dbReference type="Proteomes" id="UP000027195">
    <property type="component" value="Unassembled WGS sequence"/>
</dbReference>
<keyword evidence="8" id="KW-0503">Monooxygenase</keyword>
<dbReference type="InterPro" id="IPR002401">
    <property type="entry name" value="Cyt_P450_E_grp-I"/>
</dbReference>
<dbReference type="PRINTS" id="PR00385">
    <property type="entry name" value="P450"/>
</dbReference>
<dbReference type="InterPro" id="IPR001128">
    <property type="entry name" value="Cyt_P450"/>
</dbReference>
<dbReference type="GO" id="GO:0004497">
    <property type="term" value="F:monooxygenase activity"/>
    <property type="evidence" value="ECO:0007669"/>
    <property type="project" value="UniProtKB-KW"/>
</dbReference>
<feature type="transmembrane region" description="Helical" evidence="10">
    <location>
        <begin position="6"/>
        <end position="30"/>
    </location>
</feature>
<dbReference type="GO" id="GO:0005506">
    <property type="term" value="F:iron ion binding"/>
    <property type="evidence" value="ECO:0007669"/>
    <property type="project" value="InterPro"/>
</dbReference>
<evidence type="ECO:0000256" key="6">
    <source>
        <dbReference type="ARBA" id="ARBA00023002"/>
    </source>
</evidence>
<protein>
    <recommendedName>
        <fullName evidence="13">Cytochrome P450</fullName>
    </recommendedName>
</protein>
<evidence type="ECO:0000256" key="7">
    <source>
        <dbReference type="ARBA" id="ARBA00023004"/>
    </source>
</evidence>
<comment type="cofactor">
    <cofactor evidence="1 9">
        <name>heme</name>
        <dbReference type="ChEBI" id="CHEBI:30413"/>
    </cofactor>
</comment>
<evidence type="ECO:0000256" key="8">
    <source>
        <dbReference type="ARBA" id="ARBA00023033"/>
    </source>
</evidence>
<evidence type="ECO:0000256" key="1">
    <source>
        <dbReference type="ARBA" id="ARBA00001971"/>
    </source>
</evidence>
<dbReference type="HOGENOM" id="CLU_001570_5_11_1"/>
<evidence type="ECO:0000256" key="9">
    <source>
        <dbReference type="PIRSR" id="PIRSR602401-1"/>
    </source>
</evidence>